<comment type="caution">
    <text evidence="6">The sequence shown here is derived from an EMBL/GenBank/DDBJ whole genome shotgun (WGS) entry which is preliminary data.</text>
</comment>
<dbReference type="PANTHER" id="PTHR47636">
    <property type="entry name" value="TRANSCRIPTIONAL REGULATORY PROTEIN RCO1"/>
    <property type="match status" value="1"/>
</dbReference>
<dbReference type="InterPro" id="IPR011011">
    <property type="entry name" value="Znf_FYVE_PHD"/>
</dbReference>
<keyword evidence="3" id="KW-0862">Zinc</keyword>
<keyword evidence="7" id="KW-1185">Reference proteome</keyword>
<evidence type="ECO:0000313" key="6">
    <source>
        <dbReference type="EMBL" id="THH15887.1"/>
    </source>
</evidence>
<dbReference type="CDD" id="cd15534">
    <property type="entry name" value="PHD2_PHF12_Rco1"/>
    <property type="match status" value="1"/>
</dbReference>
<feature type="compositionally biased region" description="Low complexity" evidence="4">
    <location>
        <begin position="613"/>
        <end position="641"/>
    </location>
</feature>
<dbReference type="InterPro" id="IPR019787">
    <property type="entry name" value="Znf_PHD-finger"/>
</dbReference>
<feature type="compositionally biased region" description="Polar residues" evidence="4">
    <location>
        <begin position="830"/>
        <end position="845"/>
    </location>
</feature>
<feature type="compositionally biased region" description="Basic residues" evidence="4">
    <location>
        <begin position="793"/>
        <end position="816"/>
    </location>
</feature>
<accession>A0A4S4LUX3</accession>
<dbReference type="InterPro" id="IPR013083">
    <property type="entry name" value="Znf_RING/FYVE/PHD"/>
</dbReference>
<dbReference type="AlphaFoldDB" id="A0A4S4LUX3"/>
<feature type="compositionally biased region" description="Polar residues" evidence="4">
    <location>
        <begin position="10"/>
        <end position="20"/>
    </location>
</feature>
<name>A0A4S4LUX3_9AGAM</name>
<keyword evidence="2" id="KW-0863">Zinc-finger</keyword>
<keyword evidence="1" id="KW-0479">Metal-binding</keyword>
<reference evidence="6 7" key="1">
    <citation type="submission" date="2019-02" db="EMBL/GenBank/DDBJ databases">
        <title>Genome sequencing of the rare red list fungi Bondarzewia mesenterica.</title>
        <authorList>
            <person name="Buettner E."/>
            <person name="Kellner H."/>
        </authorList>
    </citation>
    <scope>NUCLEOTIDE SEQUENCE [LARGE SCALE GENOMIC DNA]</scope>
    <source>
        <strain evidence="6 7">DSM 108281</strain>
    </source>
</reference>
<feature type="compositionally biased region" description="Low complexity" evidence="4">
    <location>
        <begin position="876"/>
        <end position="890"/>
    </location>
</feature>
<evidence type="ECO:0000259" key="5">
    <source>
        <dbReference type="SMART" id="SM00249"/>
    </source>
</evidence>
<feature type="domain" description="Zinc finger PHD-type" evidence="5">
    <location>
        <begin position="198"/>
        <end position="243"/>
    </location>
</feature>
<protein>
    <recommendedName>
        <fullName evidence="5">Zinc finger PHD-type domain-containing protein</fullName>
    </recommendedName>
</protein>
<dbReference type="GO" id="GO:0032221">
    <property type="term" value="C:Rpd3S complex"/>
    <property type="evidence" value="ECO:0007669"/>
    <property type="project" value="TreeGrafter"/>
</dbReference>
<feature type="region of interest" description="Disordered" evidence="4">
    <location>
        <begin position="1"/>
        <end position="65"/>
    </location>
</feature>
<dbReference type="InterPro" id="IPR052819">
    <property type="entry name" value="Chromatin_regulatory_protein"/>
</dbReference>
<dbReference type="InterPro" id="IPR001965">
    <property type="entry name" value="Znf_PHD"/>
</dbReference>
<dbReference type="Gene3D" id="3.30.40.10">
    <property type="entry name" value="Zinc/RING finger domain, C3HC4 (zinc finger)"/>
    <property type="match status" value="2"/>
</dbReference>
<gene>
    <name evidence="6" type="ORF">EW146_g4662</name>
</gene>
<dbReference type="PANTHER" id="PTHR47636:SF1">
    <property type="entry name" value="TRANSCRIPTIONAL REGULATORY PROTEIN RCO1"/>
    <property type="match status" value="1"/>
</dbReference>
<feature type="compositionally biased region" description="Low complexity" evidence="4">
    <location>
        <begin position="936"/>
        <end position="946"/>
    </location>
</feature>
<dbReference type="SMART" id="SM00249">
    <property type="entry name" value="PHD"/>
    <property type="match status" value="2"/>
</dbReference>
<dbReference type="OrthoDB" id="5876363at2759"/>
<evidence type="ECO:0000256" key="2">
    <source>
        <dbReference type="ARBA" id="ARBA00022771"/>
    </source>
</evidence>
<dbReference type="GO" id="GO:0006357">
    <property type="term" value="P:regulation of transcription by RNA polymerase II"/>
    <property type="evidence" value="ECO:0007669"/>
    <property type="project" value="TreeGrafter"/>
</dbReference>
<sequence length="959" mass="103346">MLPGAPVQPQPHSSTTTDSGDPTLATEILPGPPSIASVQQVATKRDPRKPGPIVSFLPQHDPGTTYTGFVTGPVVGSLERTLEVEGPRRKRARVDKGLNVANPSADNGGVTEAAASAILDILDSDPFPTAQDSDGPTLSRSNSISYIEDPALAPAISHPSRKIKGKQKVTVRVKEEPTPVTLQMTDSNSSFFLRNEDHCSACRSLGSLVYCDGCPRAYHLWCLDPPMEQADLPEGDKRCTDVHKQHPPPKPSPSFMSPLIQHLQNSLPVEFQLPEDVRTFFKSVGTSARGTYVDTSTVKPPRLKCVSCLLSRHMPLTSDFATSHIASRHGQLEERDPYRTKDRNGEPVLCYHCATSALPDGMAVTAPAAKRPRRSTVQSYGTEHWRSIVSCDYCPNHWHLDCLDPPLMVMPPFDKKWMCPLHAEHTTRPKHRIPKQNAPPIEITKPDQINNGNIEVTNPQPTSVDESKVAVDEVFINGRRYRVPERIIQLDFWNKLNKERSLPDQPSIAMSGMSSPLTSLSSLEEIEDPRSIMLPPQPATNSLPVDDLRTALMLLDMRSTTSQSSTSTPEPMNVVTTSIRRMMIDDSVQTDAVPPTRPGSSAQRKVSVPTKLPAQVKAVKLKPPAPPKSGAHSKSSASSRAPIQAGLAFESDLSVQSGSSVQSECPVQTKRGGKRPAPAASLSSQPEPKIIKAEPTGIDLGSKTPEGLLSAPQVERKTSEPERKQPARASKRDVKYVRTVLSSVSFFVVRLTRINYFQKVIHLDFADSADEASPFPSTSALALMEVDSPSQTKMRRPPGRPRKSKPMKRNSSKSRGRAKDAAAKPLGSAHSLNGELSSHAPGTSVSANPIIPPISIPSLATSSAPRTAPVTFAPAVSAPAPAPAQSSTPTLKIRLPARVGGGTAPTPKAVPTAPPSPVASKTTQARSRRSLRRQNSTPASTSTAASRLESNGRPASPTP</sequence>
<dbReference type="SUPFAM" id="SSF57903">
    <property type="entry name" value="FYVE/PHD zinc finger"/>
    <property type="match status" value="2"/>
</dbReference>
<evidence type="ECO:0000256" key="3">
    <source>
        <dbReference type="ARBA" id="ARBA00022833"/>
    </source>
</evidence>
<feature type="region of interest" description="Disordered" evidence="4">
    <location>
        <begin position="784"/>
        <end position="847"/>
    </location>
</feature>
<evidence type="ECO:0000256" key="1">
    <source>
        <dbReference type="ARBA" id="ARBA00022723"/>
    </source>
</evidence>
<feature type="compositionally biased region" description="Basic and acidic residues" evidence="4">
    <location>
        <begin position="714"/>
        <end position="732"/>
    </location>
</feature>
<proteinExistence type="predicted"/>
<feature type="region of interest" description="Disordered" evidence="4">
    <location>
        <begin position="660"/>
        <end position="732"/>
    </location>
</feature>
<feature type="domain" description="Zinc finger PHD-type" evidence="5">
    <location>
        <begin position="349"/>
        <end position="423"/>
    </location>
</feature>
<feature type="region of interest" description="Disordered" evidence="4">
    <location>
        <begin position="876"/>
        <end position="959"/>
    </location>
</feature>
<dbReference type="Proteomes" id="UP000310158">
    <property type="component" value="Unassembled WGS sequence"/>
</dbReference>
<dbReference type="Pfam" id="PF00628">
    <property type="entry name" value="PHD"/>
    <property type="match status" value="2"/>
</dbReference>
<dbReference type="GO" id="GO:0008270">
    <property type="term" value="F:zinc ion binding"/>
    <property type="evidence" value="ECO:0007669"/>
    <property type="project" value="UniProtKB-KW"/>
</dbReference>
<feature type="region of interest" description="Disordered" evidence="4">
    <location>
        <begin position="588"/>
        <end position="641"/>
    </location>
</feature>
<evidence type="ECO:0000313" key="7">
    <source>
        <dbReference type="Proteomes" id="UP000310158"/>
    </source>
</evidence>
<dbReference type="EMBL" id="SGPL01000185">
    <property type="protein sequence ID" value="THH15887.1"/>
    <property type="molecule type" value="Genomic_DNA"/>
</dbReference>
<evidence type="ECO:0000256" key="4">
    <source>
        <dbReference type="SAM" id="MobiDB-lite"/>
    </source>
</evidence>
<feature type="region of interest" description="Disordered" evidence="4">
    <location>
        <begin position="431"/>
        <end position="451"/>
    </location>
</feature>
<organism evidence="6 7">
    <name type="scientific">Bondarzewia mesenterica</name>
    <dbReference type="NCBI Taxonomy" id="1095465"/>
    <lineage>
        <taxon>Eukaryota</taxon>
        <taxon>Fungi</taxon>
        <taxon>Dikarya</taxon>
        <taxon>Basidiomycota</taxon>
        <taxon>Agaricomycotina</taxon>
        <taxon>Agaricomycetes</taxon>
        <taxon>Russulales</taxon>
        <taxon>Bondarzewiaceae</taxon>
        <taxon>Bondarzewia</taxon>
    </lineage>
</organism>